<evidence type="ECO:0000313" key="3">
    <source>
        <dbReference type="EMBL" id="ETK93507.1"/>
    </source>
</evidence>
<feature type="compositionally biased region" description="Basic and acidic residues" evidence="1">
    <location>
        <begin position="28"/>
        <end position="48"/>
    </location>
</feature>
<dbReference type="VEuPathDB" id="FungiDB:PPTG_19551"/>
<evidence type="ECO:0000256" key="1">
    <source>
        <dbReference type="SAM" id="MobiDB-lite"/>
    </source>
</evidence>
<reference evidence="3" key="1">
    <citation type="submission" date="2013-11" db="EMBL/GenBank/DDBJ databases">
        <title>The Genome Sequence of Phytophthora parasitica CJ02B3.</title>
        <authorList>
            <consortium name="The Broad Institute Genomics Platform"/>
            <person name="Russ C."/>
            <person name="Tyler B."/>
            <person name="Panabieres F."/>
            <person name="Shan W."/>
            <person name="Tripathy S."/>
            <person name="Grunwald N."/>
            <person name="Machado M."/>
            <person name="Johnson C.S."/>
            <person name="Arredondo F."/>
            <person name="Hong C."/>
            <person name="Coffey M."/>
            <person name="Young S.K."/>
            <person name="Zeng Q."/>
            <person name="Gargeya S."/>
            <person name="Fitzgerald M."/>
            <person name="Abouelleil A."/>
            <person name="Alvarado L."/>
            <person name="Chapman S.B."/>
            <person name="Gainer-Dewar J."/>
            <person name="Goldberg J."/>
            <person name="Griggs A."/>
            <person name="Gujja S."/>
            <person name="Hansen M."/>
            <person name="Howarth C."/>
            <person name="Imamovic A."/>
            <person name="Ireland A."/>
            <person name="Larimer J."/>
            <person name="McCowan C."/>
            <person name="Murphy C."/>
            <person name="Pearson M."/>
            <person name="Poon T.W."/>
            <person name="Priest M."/>
            <person name="Roberts A."/>
            <person name="Saif S."/>
            <person name="Shea T."/>
            <person name="Sykes S."/>
            <person name="Wortman J."/>
            <person name="Nusbaum C."/>
            <person name="Birren B."/>
        </authorList>
    </citation>
    <scope>NUCLEOTIDE SEQUENCE [LARGE SCALE GENOMIC DNA]</scope>
    <source>
        <strain evidence="3">CJ02B3</strain>
    </source>
</reference>
<dbReference type="VEuPathDB" id="FungiDB:PPTG_19552"/>
<sequence length="248" mass="28097">MDFSTILTFQSFQDSVETEIWSSDSSSQDERLSADEEMKMGEEDTKIEDGEEEKQDEEATASTPNGPVVYNGFYYAKYHQRKAKLYEHTDGTVFQDGSHKPEFNRDLQGSTSDSLQHVIGWGHLALLDRLRSRQSSMFVDATYKSVPANFYQLIIVMVFDEISDLYISCCYALITGKSSKVYNCVLYHTSSGIDFALNSDHVSCDFEQVIMNAIKDQFPKAKNYWLPLPLQGRFTAKNAEAQDSTGKS</sequence>
<name>W2HE26_PHYNI</name>
<dbReference type="EMBL" id="KI684919">
    <property type="protein sequence ID" value="ETK93507.1"/>
    <property type="molecule type" value="Genomic_DNA"/>
</dbReference>
<dbReference type="AlphaFoldDB" id="W2HE26"/>
<dbReference type="Proteomes" id="UP000053236">
    <property type="component" value="Unassembled WGS sequence"/>
</dbReference>
<feature type="domain" description="MULE transposase" evidence="2">
    <location>
        <begin position="138"/>
        <end position="223"/>
    </location>
</feature>
<feature type="region of interest" description="Disordered" evidence="1">
    <location>
        <begin position="16"/>
        <end position="64"/>
    </location>
</feature>
<proteinExistence type="predicted"/>
<accession>W2HE26</accession>
<dbReference type="InterPro" id="IPR018289">
    <property type="entry name" value="MULE_transposase_dom"/>
</dbReference>
<gene>
    <name evidence="3" type="ORF">L915_03329</name>
</gene>
<evidence type="ECO:0000259" key="2">
    <source>
        <dbReference type="Pfam" id="PF10551"/>
    </source>
</evidence>
<feature type="compositionally biased region" description="Acidic residues" evidence="1">
    <location>
        <begin position="49"/>
        <end position="59"/>
    </location>
</feature>
<dbReference type="Pfam" id="PF10551">
    <property type="entry name" value="MULE"/>
    <property type="match status" value="1"/>
</dbReference>
<protein>
    <recommendedName>
        <fullName evidence="2">MULE transposase domain-containing protein</fullName>
    </recommendedName>
</protein>
<organism evidence="3">
    <name type="scientific">Phytophthora nicotianae</name>
    <name type="common">Potato buckeye rot agent</name>
    <name type="synonym">Phytophthora parasitica</name>
    <dbReference type="NCBI Taxonomy" id="4792"/>
    <lineage>
        <taxon>Eukaryota</taxon>
        <taxon>Sar</taxon>
        <taxon>Stramenopiles</taxon>
        <taxon>Oomycota</taxon>
        <taxon>Peronosporomycetes</taxon>
        <taxon>Peronosporales</taxon>
        <taxon>Peronosporaceae</taxon>
        <taxon>Phytophthora</taxon>
    </lineage>
</organism>